<organism evidence="2 3">
    <name type="scientific">Paenibacillus hunanensis</name>
    <dbReference type="NCBI Taxonomy" id="539262"/>
    <lineage>
        <taxon>Bacteria</taxon>
        <taxon>Bacillati</taxon>
        <taxon>Bacillota</taxon>
        <taxon>Bacilli</taxon>
        <taxon>Bacillales</taxon>
        <taxon>Paenibacillaceae</taxon>
        <taxon>Paenibacillus</taxon>
    </lineage>
</organism>
<feature type="transmembrane region" description="Helical" evidence="1">
    <location>
        <begin position="46"/>
        <end position="65"/>
    </location>
</feature>
<gene>
    <name evidence="2" type="ORF">JOC58_001420</name>
</gene>
<name>A0ABU1IZ86_9BACL</name>
<keyword evidence="3" id="KW-1185">Reference proteome</keyword>
<keyword evidence="1" id="KW-0472">Membrane</keyword>
<protein>
    <submittedName>
        <fullName evidence="2">Uncharacterized protein</fullName>
    </submittedName>
</protein>
<evidence type="ECO:0000256" key="1">
    <source>
        <dbReference type="SAM" id="Phobius"/>
    </source>
</evidence>
<reference evidence="2 3" key="1">
    <citation type="submission" date="2023-07" db="EMBL/GenBank/DDBJ databases">
        <title>Genomic Encyclopedia of Type Strains, Phase IV (KMG-IV): sequencing the most valuable type-strain genomes for metagenomic binning, comparative biology and taxonomic classification.</title>
        <authorList>
            <person name="Goeker M."/>
        </authorList>
    </citation>
    <scope>NUCLEOTIDE SEQUENCE [LARGE SCALE GENOMIC DNA]</scope>
    <source>
        <strain evidence="2 3">DSM 22170</strain>
    </source>
</reference>
<dbReference type="EMBL" id="JAVDQH010000004">
    <property type="protein sequence ID" value="MDR6243533.1"/>
    <property type="molecule type" value="Genomic_DNA"/>
</dbReference>
<keyword evidence="1" id="KW-0812">Transmembrane</keyword>
<evidence type="ECO:0000313" key="2">
    <source>
        <dbReference type="EMBL" id="MDR6243533.1"/>
    </source>
</evidence>
<dbReference type="Proteomes" id="UP001185028">
    <property type="component" value="Unassembled WGS sequence"/>
</dbReference>
<evidence type="ECO:0000313" key="3">
    <source>
        <dbReference type="Proteomes" id="UP001185028"/>
    </source>
</evidence>
<sequence>MIAQRIEYEAKLEYIKNSGLPIPAISVAVAFFSISMNKAFEEDANLWVKLIMTLSISITIGYIVGKLLANSQTASVYVTHIKSIEYELNERKSKQEKIDSAYEAALLYKKEIENSIKKNKLSCEEKRKECLKAKYCSKR</sequence>
<keyword evidence="1" id="KW-1133">Transmembrane helix</keyword>
<feature type="transmembrane region" description="Helical" evidence="1">
    <location>
        <begin position="20"/>
        <end position="40"/>
    </location>
</feature>
<proteinExistence type="predicted"/>
<dbReference type="RefSeq" id="WP_188773714.1">
    <property type="nucleotide sequence ID" value="NZ_BMMB01000001.1"/>
</dbReference>
<accession>A0ABU1IZ86</accession>
<comment type="caution">
    <text evidence="2">The sequence shown here is derived from an EMBL/GenBank/DDBJ whole genome shotgun (WGS) entry which is preliminary data.</text>
</comment>